<gene>
    <name evidence="3" type="ORF">CA85_43670</name>
</gene>
<dbReference type="OrthoDB" id="265657at2"/>
<comment type="caution">
    <text evidence="3">The sequence shown here is derived from an EMBL/GenBank/DDBJ whole genome shotgun (WGS) entry which is preliminary data.</text>
</comment>
<evidence type="ECO:0000256" key="1">
    <source>
        <dbReference type="SAM" id="SignalP"/>
    </source>
</evidence>
<dbReference type="InterPro" id="IPR036034">
    <property type="entry name" value="PDZ_sf"/>
</dbReference>
<sequence precursor="true">MPLSNTNHWWRIASFAGLLAASLWSTPAMAQTYPANGYATASTGWNSGWNSPTWPETTTSNKSWTLGVTGKNTDVGLALDSVSPNSAAARAGLSAGDIVVCVNGVQVGIVGSKIFDIAQILNQHADSLGNVRLLVMYRRTGQLGTVPIKLDDQQAGLTGTLTVQGGSVPANAVITVQIVNVTRPYFVIHNGQQTLRSTGFSQGSIPFTINYDPSYISESDRYSVRAFITYNNTTIFETVQPTYVLTQGNPKSVQLALTPKSTISTISTAQPNPNVVAANYVGYDNISTQVTAAYQKYLGRNPTSMELAAWNSVPDPDYRMGRLPIELMATQEYFDRCGNNNVAWLERAFTEMIGHVPSTYEQEQWMARYAEVHYSRTEVLNQMAIVAGRT</sequence>
<dbReference type="InterPro" id="IPR041489">
    <property type="entry name" value="PDZ_6"/>
</dbReference>
<dbReference type="Proteomes" id="UP000318053">
    <property type="component" value="Unassembled WGS sequence"/>
</dbReference>
<dbReference type="InterPro" id="IPR001478">
    <property type="entry name" value="PDZ"/>
</dbReference>
<dbReference type="RefSeq" id="WP_146393204.1">
    <property type="nucleotide sequence ID" value="NZ_SJPK01000014.1"/>
</dbReference>
<evidence type="ECO:0000313" key="3">
    <source>
        <dbReference type="EMBL" id="TWT56364.1"/>
    </source>
</evidence>
<keyword evidence="4" id="KW-1185">Reference proteome</keyword>
<feature type="domain" description="PDZ" evidence="2">
    <location>
        <begin position="66"/>
        <end position="123"/>
    </location>
</feature>
<dbReference type="SMART" id="SM00228">
    <property type="entry name" value="PDZ"/>
    <property type="match status" value="1"/>
</dbReference>
<protein>
    <recommendedName>
        <fullName evidence="2">PDZ domain-containing protein</fullName>
    </recommendedName>
</protein>
<dbReference type="Pfam" id="PF09619">
    <property type="entry name" value="YscW"/>
    <property type="match status" value="1"/>
</dbReference>
<accession>A0A5C5WZL6</accession>
<dbReference type="InterPro" id="IPR039366">
    <property type="entry name" value="Pilotin"/>
</dbReference>
<reference evidence="3 4" key="1">
    <citation type="submission" date="2019-02" db="EMBL/GenBank/DDBJ databases">
        <title>Deep-cultivation of Planctomycetes and their phenomic and genomic characterization uncovers novel biology.</title>
        <authorList>
            <person name="Wiegand S."/>
            <person name="Jogler M."/>
            <person name="Boedeker C."/>
            <person name="Pinto D."/>
            <person name="Vollmers J."/>
            <person name="Rivas-Marin E."/>
            <person name="Kohn T."/>
            <person name="Peeters S.H."/>
            <person name="Heuer A."/>
            <person name="Rast P."/>
            <person name="Oberbeckmann S."/>
            <person name="Bunk B."/>
            <person name="Jeske O."/>
            <person name="Meyerdierks A."/>
            <person name="Storesund J.E."/>
            <person name="Kallscheuer N."/>
            <person name="Luecker S."/>
            <person name="Lage O.M."/>
            <person name="Pohl T."/>
            <person name="Merkel B.J."/>
            <person name="Hornburger P."/>
            <person name="Mueller R.-W."/>
            <person name="Bruemmer F."/>
            <person name="Labrenz M."/>
            <person name="Spormann A.M."/>
            <person name="Op Den Camp H."/>
            <person name="Overmann J."/>
            <person name="Amann R."/>
            <person name="Jetten M.S.M."/>
            <person name="Mascher T."/>
            <person name="Medema M.H."/>
            <person name="Devos D.P."/>
            <person name="Kaster A.-K."/>
            <person name="Ovreas L."/>
            <person name="Rohde M."/>
            <person name="Galperin M.Y."/>
            <person name="Jogler C."/>
        </authorList>
    </citation>
    <scope>NUCLEOTIDE SEQUENCE [LARGE SCALE GENOMIC DNA]</scope>
    <source>
        <strain evidence="3 4">CA85</strain>
    </source>
</reference>
<dbReference type="Pfam" id="PF17820">
    <property type="entry name" value="PDZ_6"/>
    <property type="match status" value="1"/>
</dbReference>
<evidence type="ECO:0000313" key="4">
    <source>
        <dbReference type="Proteomes" id="UP000318053"/>
    </source>
</evidence>
<evidence type="ECO:0000259" key="2">
    <source>
        <dbReference type="PROSITE" id="PS50106"/>
    </source>
</evidence>
<feature type="signal peptide" evidence="1">
    <location>
        <begin position="1"/>
        <end position="30"/>
    </location>
</feature>
<dbReference type="Gene3D" id="2.30.42.10">
    <property type="match status" value="1"/>
</dbReference>
<dbReference type="SUPFAM" id="SSF50156">
    <property type="entry name" value="PDZ domain-like"/>
    <property type="match status" value="1"/>
</dbReference>
<proteinExistence type="predicted"/>
<dbReference type="PROSITE" id="PS50106">
    <property type="entry name" value="PDZ"/>
    <property type="match status" value="1"/>
</dbReference>
<dbReference type="AlphaFoldDB" id="A0A5C5WZL6"/>
<organism evidence="3 4">
    <name type="scientific">Allorhodopirellula solitaria</name>
    <dbReference type="NCBI Taxonomy" id="2527987"/>
    <lineage>
        <taxon>Bacteria</taxon>
        <taxon>Pseudomonadati</taxon>
        <taxon>Planctomycetota</taxon>
        <taxon>Planctomycetia</taxon>
        <taxon>Pirellulales</taxon>
        <taxon>Pirellulaceae</taxon>
        <taxon>Allorhodopirellula</taxon>
    </lineage>
</organism>
<keyword evidence="1" id="KW-0732">Signal</keyword>
<name>A0A5C5WZL6_9BACT</name>
<dbReference type="EMBL" id="SJPK01000014">
    <property type="protein sequence ID" value="TWT56364.1"/>
    <property type="molecule type" value="Genomic_DNA"/>
</dbReference>
<feature type="chain" id="PRO_5022857134" description="PDZ domain-containing protein" evidence="1">
    <location>
        <begin position="31"/>
        <end position="390"/>
    </location>
</feature>